<sequence length="82" mass="8283">MVLVRDPDDAKDLGSGGGSGGKAHGYRKDGSPEGLMAALAGEVADVTMMDVGEVAPGRKLDDYGLEAWSRSSCATGPSASRA</sequence>
<protein>
    <submittedName>
        <fullName evidence="2">Uncharacterized protein</fullName>
    </submittedName>
</protein>
<reference evidence="2 3" key="1">
    <citation type="submission" date="2023-01" db="EMBL/GenBank/DDBJ databases">
        <title>Analysis of 21 Apiospora genomes using comparative genomics revels a genus with tremendous synthesis potential of carbohydrate active enzymes and secondary metabolites.</title>
        <authorList>
            <person name="Sorensen T."/>
        </authorList>
    </citation>
    <scope>NUCLEOTIDE SEQUENCE [LARGE SCALE GENOMIC DNA]</scope>
    <source>
        <strain evidence="2 3">CBS 20057</strain>
    </source>
</reference>
<gene>
    <name evidence="2" type="ORF">PG991_006427</name>
</gene>
<keyword evidence="3" id="KW-1185">Reference proteome</keyword>
<feature type="compositionally biased region" description="Gly residues" evidence="1">
    <location>
        <begin position="14"/>
        <end position="23"/>
    </location>
</feature>
<evidence type="ECO:0000313" key="3">
    <source>
        <dbReference type="Proteomes" id="UP001396898"/>
    </source>
</evidence>
<name>A0ABR1SCA8_9PEZI</name>
<comment type="caution">
    <text evidence="2">The sequence shown here is derived from an EMBL/GenBank/DDBJ whole genome shotgun (WGS) entry which is preliminary data.</text>
</comment>
<evidence type="ECO:0000256" key="1">
    <source>
        <dbReference type="SAM" id="MobiDB-lite"/>
    </source>
</evidence>
<proteinExistence type="predicted"/>
<dbReference type="EMBL" id="JAQQWI010000007">
    <property type="protein sequence ID" value="KAK8029371.1"/>
    <property type="molecule type" value="Genomic_DNA"/>
</dbReference>
<organism evidence="2 3">
    <name type="scientific">Apiospora marii</name>
    <dbReference type="NCBI Taxonomy" id="335849"/>
    <lineage>
        <taxon>Eukaryota</taxon>
        <taxon>Fungi</taxon>
        <taxon>Dikarya</taxon>
        <taxon>Ascomycota</taxon>
        <taxon>Pezizomycotina</taxon>
        <taxon>Sordariomycetes</taxon>
        <taxon>Xylariomycetidae</taxon>
        <taxon>Amphisphaeriales</taxon>
        <taxon>Apiosporaceae</taxon>
        <taxon>Apiospora</taxon>
    </lineage>
</organism>
<dbReference type="Proteomes" id="UP001396898">
    <property type="component" value="Unassembled WGS sequence"/>
</dbReference>
<feature type="compositionally biased region" description="Basic and acidic residues" evidence="1">
    <location>
        <begin position="1"/>
        <end position="12"/>
    </location>
</feature>
<evidence type="ECO:0000313" key="2">
    <source>
        <dbReference type="EMBL" id="KAK8029371.1"/>
    </source>
</evidence>
<feature type="region of interest" description="Disordered" evidence="1">
    <location>
        <begin position="1"/>
        <end position="32"/>
    </location>
</feature>
<accession>A0ABR1SCA8</accession>